<evidence type="ECO:0000313" key="2">
    <source>
        <dbReference type="Proteomes" id="UP001501095"/>
    </source>
</evidence>
<dbReference type="Proteomes" id="UP001501095">
    <property type="component" value="Unassembled WGS sequence"/>
</dbReference>
<accession>A0ABP6AFY4</accession>
<evidence type="ECO:0000313" key="1">
    <source>
        <dbReference type="EMBL" id="GAA2514073.1"/>
    </source>
</evidence>
<organism evidence="1 2">
    <name type="scientific">Streptomyces levis</name>
    <dbReference type="NCBI Taxonomy" id="285566"/>
    <lineage>
        <taxon>Bacteria</taxon>
        <taxon>Bacillati</taxon>
        <taxon>Actinomycetota</taxon>
        <taxon>Actinomycetes</taxon>
        <taxon>Kitasatosporales</taxon>
        <taxon>Streptomycetaceae</taxon>
        <taxon>Streptomyces</taxon>
    </lineage>
</organism>
<sequence>MPGLSWRLRVWGRMGPGAGGRVRGPGQFACGGAVRGGTLASRWGPGPAALQEAVVRRVHMTVAAGAPAVAGAVAVKPNVALAPDGRGGSAPMSSSHRCP</sequence>
<name>A0ABP6AFY4_9ACTN</name>
<protein>
    <submittedName>
        <fullName evidence="1">Uncharacterized protein</fullName>
    </submittedName>
</protein>
<dbReference type="EMBL" id="BAAATM010000001">
    <property type="protein sequence ID" value="GAA2514073.1"/>
    <property type="molecule type" value="Genomic_DNA"/>
</dbReference>
<gene>
    <name evidence="1" type="ORF">GCM10010423_00860</name>
</gene>
<comment type="caution">
    <text evidence="1">The sequence shown here is derived from an EMBL/GenBank/DDBJ whole genome shotgun (WGS) entry which is preliminary data.</text>
</comment>
<keyword evidence="2" id="KW-1185">Reference proteome</keyword>
<reference evidence="2" key="1">
    <citation type="journal article" date="2019" name="Int. J. Syst. Evol. Microbiol.">
        <title>The Global Catalogue of Microorganisms (GCM) 10K type strain sequencing project: providing services to taxonomists for standard genome sequencing and annotation.</title>
        <authorList>
            <consortium name="The Broad Institute Genomics Platform"/>
            <consortium name="The Broad Institute Genome Sequencing Center for Infectious Disease"/>
            <person name="Wu L."/>
            <person name="Ma J."/>
        </authorList>
    </citation>
    <scope>NUCLEOTIDE SEQUENCE [LARGE SCALE GENOMIC DNA]</scope>
    <source>
        <strain evidence="2">JCM 6924</strain>
    </source>
</reference>
<proteinExistence type="predicted"/>